<organism evidence="9 10">
    <name type="scientific">Veronia pacifica</name>
    <dbReference type="NCBI Taxonomy" id="1080227"/>
    <lineage>
        <taxon>Bacteria</taxon>
        <taxon>Pseudomonadati</taxon>
        <taxon>Pseudomonadota</taxon>
        <taxon>Gammaproteobacteria</taxon>
        <taxon>Vibrionales</taxon>
        <taxon>Vibrionaceae</taxon>
        <taxon>Veronia</taxon>
    </lineage>
</organism>
<evidence type="ECO:0000256" key="4">
    <source>
        <dbReference type="ARBA" id="ARBA00022679"/>
    </source>
</evidence>
<feature type="domain" description="Methyltransferase small N-terminal" evidence="8">
    <location>
        <begin position="7"/>
        <end position="162"/>
    </location>
</feature>
<comment type="similarity">
    <text evidence="6">Belongs to the methyltransferase superfamily. RsmC family.</text>
</comment>
<keyword evidence="10" id="KW-1185">Reference proteome</keyword>
<dbReference type="InterPro" id="IPR029063">
    <property type="entry name" value="SAM-dependent_MTases_sf"/>
</dbReference>
<dbReference type="CDD" id="cd02440">
    <property type="entry name" value="AdoMet_MTases"/>
    <property type="match status" value="1"/>
</dbReference>
<evidence type="ECO:0000256" key="5">
    <source>
        <dbReference type="ARBA" id="ARBA00022691"/>
    </source>
</evidence>
<dbReference type="InterPro" id="IPR002052">
    <property type="entry name" value="DNA_methylase_N6_adenine_CS"/>
</dbReference>
<keyword evidence="2 6" id="KW-0698">rRNA processing</keyword>
<dbReference type="PANTHER" id="PTHR47816">
    <property type="entry name" value="RIBOSOMAL RNA SMALL SUBUNIT METHYLTRANSFERASE C"/>
    <property type="match status" value="1"/>
</dbReference>
<dbReference type="HAMAP" id="MF_01862">
    <property type="entry name" value="16SrRNA_methyltr_C"/>
    <property type="match status" value="1"/>
</dbReference>
<keyword evidence="3 6" id="KW-0489">Methyltransferase</keyword>
<dbReference type="AlphaFoldDB" id="A0A1C3EGU0"/>
<dbReference type="PROSITE" id="PS00092">
    <property type="entry name" value="N6_MTASE"/>
    <property type="match status" value="1"/>
</dbReference>
<dbReference type="GO" id="GO:0005737">
    <property type="term" value="C:cytoplasm"/>
    <property type="evidence" value="ECO:0007669"/>
    <property type="project" value="UniProtKB-SubCell"/>
</dbReference>
<keyword evidence="4 6" id="KW-0808">Transferase</keyword>
<dbReference type="GO" id="GO:0003676">
    <property type="term" value="F:nucleic acid binding"/>
    <property type="evidence" value="ECO:0007669"/>
    <property type="project" value="InterPro"/>
</dbReference>
<comment type="catalytic activity">
    <reaction evidence="6">
        <text>guanosine(1207) in 16S rRNA + S-adenosyl-L-methionine = N(2)-methylguanosine(1207) in 16S rRNA + S-adenosyl-L-homocysteine + H(+)</text>
        <dbReference type="Rhea" id="RHEA:42736"/>
        <dbReference type="Rhea" id="RHEA-COMP:10213"/>
        <dbReference type="Rhea" id="RHEA-COMP:10214"/>
        <dbReference type="ChEBI" id="CHEBI:15378"/>
        <dbReference type="ChEBI" id="CHEBI:57856"/>
        <dbReference type="ChEBI" id="CHEBI:59789"/>
        <dbReference type="ChEBI" id="CHEBI:74269"/>
        <dbReference type="ChEBI" id="CHEBI:74481"/>
        <dbReference type="EC" id="2.1.1.172"/>
    </reaction>
</comment>
<comment type="subcellular location">
    <subcellularLocation>
        <location evidence="6">Cytoplasm</location>
    </subcellularLocation>
</comment>
<comment type="caution">
    <text evidence="9">The sequence shown here is derived from an EMBL/GenBank/DDBJ whole genome shotgun (WGS) entry which is preliminary data.</text>
</comment>
<dbReference type="Pfam" id="PF08468">
    <property type="entry name" value="MTS_N"/>
    <property type="match status" value="1"/>
</dbReference>
<evidence type="ECO:0000256" key="3">
    <source>
        <dbReference type="ARBA" id="ARBA00022603"/>
    </source>
</evidence>
<evidence type="ECO:0000256" key="6">
    <source>
        <dbReference type="HAMAP-Rule" id="MF_01862"/>
    </source>
</evidence>
<evidence type="ECO:0000256" key="2">
    <source>
        <dbReference type="ARBA" id="ARBA00022552"/>
    </source>
</evidence>
<dbReference type="InterPro" id="IPR007848">
    <property type="entry name" value="Small_mtfrase_dom"/>
</dbReference>
<dbReference type="SUPFAM" id="SSF53335">
    <property type="entry name" value="S-adenosyl-L-methionine-dependent methyltransferases"/>
    <property type="match status" value="1"/>
</dbReference>
<evidence type="ECO:0000313" key="10">
    <source>
        <dbReference type="Proteomes" id="UP000094936"/>
    </source>
</evidence>
<accession>A0A1C3EGU0</accession>
<dbReference type="Gene3D" id="3.40.50.150">
    <property type="entry name" value="Vaccinia Virus protein VP39"/>
    <property type="match status" value="2"/>
</dbReference>
<dbReference type="RefSeq" id="WP_068902802.1">
    <property type="nucleotide sequence ID" value="NZ_JBHUIF010000031.1"/>
</dbReference>
<dbReference type="EC" id="2.1.1.172" evidence="6"/>
<dbReference type="PANTHER" id="PTHR47816:SF4">
    <property type="entry name" value="RIBOSOMAL RNA SMALL SUBUNIT METHYLTRANSFERASE C"/>
    <property type="match status" value="1"/>
</dbReference>
<dbReference type="STRING" id="1080227.A8L45_12635"/>
<dbReference type="Pfam" id="PF05175">
    <property type="entry name" value="MTS"/>
    <property type="match status" value="1"/>
</dbReference>
<dbReference type="InterPro" id="IPR046977">
    <property type="entry name" value="RsmC/RlmG"/>
</dbReference>
<evidence type="ECO:0000256" key="1">
    <source>
        <dbReference type="ARBA" id="ARBA00022490"/>
    </source>
</evidence>
<feature type="domain" description="Methyltransferase small" evidence="7">
    <location>
        <begin position="171"/>
        <end position="336"/>
    </location>
</feature>
<dbReference type="InterPro" id="IPR023543">
    <property type="entry name" value="rRNA_ssu_MeTfrase_C"/>
</dbReference>
<name>A0A1C3EGU0_9GAMM</name>
<keyword evidence="5 6" id="KW-0949">S-adenosyl-L-methionine</keyword>
<sequence>MSYSTPSQVVARQLDYFEGKHVLLAGELEDTFATELCDTAASVSVFTTNLAFANKMASYSAVNTYFGAEYPENKNIDLVLLYWPKAKAEAEYLLAMLMDRCASHCEICVVGENRSGVKSIEKMFAPYGKVTKFDSARRCSFYWGQCQQVPNPFSKQDWFKSYPLSLGETSLTIRALPGVFSQNELDVGSRLLLDNLPKIKGKVLDFGCGAGVIGAVIKSRFADADIHMVDVSALAVASAEETLRFNEIDGTVSASDVYSSVSDSFDFIVSNPPFHAGLKTYYAATETFIKDAPSYLTTKGQITIVANSFLRYPPLIEAALGECNVTAKTSKFAIYQAQKM</sequence>
<protein>
    <recommendedName>
        <fullName evidence="6">Ribosomal RNA small subunit methyltransferase C</fullName>
        <ecNumber evidence="6">2.1.1.172</ecNumber>
    </recommendedName>
    <alternativeName>
        <fullName evidence="6">16S rRNA m2G1207 methyltransferase</fullName>
    </alternativeName>
    <alternativeName>
        <fullName evidence="6">rRNA (guanine-N(2)-)-methyltransferase RsmC</fullName>
    </alternativeName>
</protein>
<comment type="subunit">
    <text evidence="6">Monomer.</text>
</comment>
<dbReference type="InterPro" id="IPR013675">
    <property type="entry name" value="Mtase_sm_N"/>
</dbReference>
<evidence type="ECO:0000259" key="8">
    <source>
        <dbReference type="Pfam" id="PF08468"/>
    </source>
</evidence>
<comment type="function">
    <text evidence="6">Specifically methylates the guanine in position 1207 of 16S rRNA in the 30S particle.</text>
</comment>
<dbReference type="OrthoDB" id="9816072at2"/>
<evidence type="ECO:0000259" key="7">
    <source>
        <dbReference type="Pfam" id="PF05175"/>
    </source>
</evidence>
<dbReference type="EMBL" id="LYBM01000022">
    <property type="protein sequence ID" value="ODA32438.1"/>
    <property type="molecule type" value="Genomic_DNA"/>
</dbReference>
<evidence type="ECO:0000313" key="9">
    <source>
        <dbReference type="EMBL" id="ODA32438.1"/>
    </source>
</evidence>
<dbReference type="NCBIfam" id="NF007023">
    <property type="entry name" value="PRK09489.1"/>
    <property type="match status" value="1"/>
</dbReference>
<proteinExistence type="inferred from homology"/>
<dbReference type="GO" id="GO:0052914">
    <property type="term" value="F:16S rRNA (guanine(1207)-N(2))-methyltransferase activity"/>
    <property type="evidence" value="ECO:0007669"/>
    <property type="project" value="UniProtKB-EC"/>
</dbReference>
<gene>
    <name evidence="6" type="primary">rsmC</name>
    <name evidence="9" type="ORF">A8L45_12635</name>
</gene>
<dbReference type="Proteomes" id="UP000094936">
    <property type="component" value="Unassembled WGS sequence"/>
</dbReference>
<reference evidence="9 10" key="1">
    <citation type="submission" date="2016-05" db="EMBL/GenBank/DDBJ databases">
        <title>Genomic Taxonomy of the Vibrionaceae.</title>
        <authorList>
            <person name="Gomez-Gil B."/>
            <person name="Enciso-Ibarra J."/>
        </authorList>
    </citation>
    <scope>NUCLEOTIDE SEQUENCE [LARGE SCALE GENOMIC DNA]</scope>
    <source>
        <strain evidence="9 10">CAIM 1920</strain>
    </source>
</reference>
<keyword evidence="1 6" id="KW-0963">Cytoplasm</keyword>